<dbReference type="InterPro" id="IPR050348">
    <property type="entry name" value="Protein-Tyr_Phosphatase"/>
</dbReference>
<dbReference type="PANTHER" id="PTHR19134:SF449">
    <property type="entry name" value="TYROSINE-PROTEIN PHOSPHATASE 1"/>
    <property type="match status" value="1"/>
</dbReference>
<dbReference type="EMBL" id="KZ993807">
    <property type="protein sequence ID" value="RKP04358.1"/>
    <property type="molecule type" value="Genomic_DNA"/>
</dbReference>
<dbReference type="PRINTS" id="PR00700">
    <property type="entry name" value="PRTYPHPHTASE"/>
</dbReference>
<organism evidence="3 4">
    <name type="scientific">Thamnocephalis sphaerospora</name>
    <dbReference type="NCBI Taxonomy" id="78915"/>
    <lineage>
        <taxon>Eukaryota</taxon>
        <taxon>Fungi</taxon>
        <taxon>Fungi incertae sedis</taxon>
        <taxon>Zoopagomycota</taxon>
        <taxon>Zoopagomycotina</taxon>
        <taxon>Zoopagomycetes</taxon>
        <taxon>Zoopagales</taxon>
        <taxon>Sigmoideomycetaceae</taxon>
        <taxon>Thamnocephalis</taxon>
    </lineage>
</organism>
<evidence type="ECO:0000256" key="1">
    <source>
        <dbReference type="ARBA" id="ARBA00009649"/>
    </source>
</evidence>
<dbReference type="InterPro" id="IPR029021">
    <property type="entry name" value="Prot-tyrosine_phosphatase-like"/>
</dbReference>
<evidence type="ECO:0000259" key="2">
    <source>
        <dbReference type="PROSITE" id="PS50055"/>
    </source>
</evidence>
<evidence type="ECO:0000313" key="4">
    <source>
        <dbReference type="Proteomes" id="UP000271241"/>
    </source>
</evidence>
<dbReference type="Pfam" id="PF00102">
    <property type="entry name" value="Y_phosphatase"/>
    <property type="match status" value="1"/>
</dbReference>
<dbReference type="OrthoDB" id="10253954at2759"/>
<dbReference type="SUPFAM" id="SSF52799">
    <property type="entry name" value="(Phosphotyrosine protein) phosphatases II"/>
    <property type="match status" value="1"/>
</dbReference>
<accession>A0A4P9XFM3</accession>
<protein>
    <submittedName>
        <fullName evidence="3">Protein-tyrosine phosphatase-like protein</fullName>
    </submittedName>
</protein>
<evidence type="ECO:0000313" key="3">
    <source>
        <dbReference type="EMBL" id="RKP04358.1"/>
    </source>
</evidence>
<proteinExistence type="inferred from homology"/>
<reference evidence="4" key="1">
    <citation type="journal article" date="2018" name="Nat. Microbiol.">
        <title>Leveraging single-cell genomics to expand the fungal tree of life.</title>
        <authorList>
            <person name="Ahrendt S.R."/>
            <person name="Quandt C.A."/>
            <person name="Ciobanu D."/>
            <person name="Clum A."/>
            <person name="Salamov A."/>
            <person name="Andreopoulos B."/>
            <person name="Cheng J.F."/>
            <person name="Woyke T."/>
            <person name="Pelin A."/>
            <person name="Henrissat B."/>
            <person name="Reynolds N.K."/>
            <person name="Benny G.L."/>
            <person name="Smith M.E."/>
            <person name="James T.Y."/>
            <person name="Grigoriev I.V."/>
        </authorList>
    </citation>
    <scope>NUCLEOTIDE SEQUENCE [LARGE SCALE GENOMIC DNA]</scope>
    <source>
        <strain evidence="4">RSA 1356</strain>
    </source>
</reference>
<keyword evidence="4" id="KW-1185">Reference proteome</keyword>
<dbReference type="InterPro" id="IPR000242">
    <property type="entry name" value="PTP_cat"/>
</dbReference>
<dbReference type="GO" id="GO:0004725">
    <property type="term" value="F:protein tyrosine phosphatase activity"/>
    <property type="evidence" value="ECO:0007669"/>
    <property type="project" value="InterPro"/>
</dbReference>
<dbReference type="STRING" id="78915.A0A4P9XFM3"/>
<feature type="domain" description="Tyrosine-protein phosphatase" evidence="2">
    <location>
        <begin position="35"/>
        <end position="145"/>
    </location>
</feature>
<feature type="non-terminal residue" evidence="3">
    <location>
        <position position="145"/>
    </location>
</feature>
<dbReference type="PROSITE" id="PS50055">
    <property type="entry name" value="TYR_PHOSPHATASE_PTP"/>
    <property type="match status" value="1"/>
</dbReference>
<name>A0A4P9XFM3_9FUNG</name>
<dbReference type="PANTHER" id="PTHR19134">
    <property type="entry name" value="RECEPTOR-TYPE TYROSINE-PROTEIN PHOSPHATASE"/>
    <property type="match status" value="1"/>
</dbReference>
<dbReference type="AlphaFoldDB" id="A0A4P9XFM3"/>
<dbReference type="Gene3D" id="3.90.190.10">
    <property type="entry name" value="Protein tyrosine phosphatase superfamily"/>
    <property type="match status" value="1"/>
</dbReference>
<gene>
    <name evidence="3" type="ORF">THASP1DRAFT_33888</name>
</gene>
<comment type="similarity">
    <text evidence="1">Belongs to the protein-tyrosine phosphatase family. Non-receptor class subfamily.</text>
</comment>
<sequence length="145" mass="16705">MSRSRPQSTALPEHVPEFLRCAYSAGDAVAADPAALRDFNKLQEEEDRHINDALDDPTGEHPYSWSIAVEHDNREKNRYTNILPYNRTRVMLEPVRLPNDDVPLHSDYVNASWVQAPGGIRSYIATQGPLPRTFVDFWRMVWQEK</sequence>
<dbReference type="Proteomes" id="UP000271241">
    <property type="component" value="Unassembled WGS sequence"/>
</dbReference>